<keyword evidence="2" id="KW-0812">Transmembrane</keyword>
<feature type="transmembrane region" description="Helical" evidence="2">
    <location>
        <begin position="250"/>
        <end position="271"/>
    </location>
</feature>
<proteinExistence type="predicted"/>
<feature type="transmembrane region" description="Helical" evidence="2">
    <location>
        <begin position="277"/>
        <end position="299"/>
    </location>
</feature>
<reference evidence="4" key="1">
    <citation type="submission" date="2016-06" db="EMBL/GenBank/DDBJ databases">
        <title>Draft genome sequence of Desulfoplanes formicivorans strain Pf12B.</title>
        <authorList>
            <person name="Watanabe M."/>
            <person name="Kojima H."/>
            <person name="Fukui M."/>
        </authorList>
    </citation>
    <scope>NUCLEOTIDE SEQUENCE [LARGE SCALE GENOMIC DNA]</scope>
    <source>
        <strain evidence="4">Pf12B</strain>
    </source>
</reference>
<feature type="transmembrane region" description="Helical" evidence="2">
    <location>
        <begin position="21"/>
        <end position="41"/>
    </location>
</feature>
<comment type="caution">
    <text evidence="3">The sequence shown here is derived from an EMBL/GenBank/DDBJ whole genome shotgun (WGS) entry which is preliminary data.</text>
</comment>
<sequence>MASLKSLLVEALSVTRDLFRIMIPIIVVVKVLQEWGVIGLLADPLSGIMGYVGLPGSMGLVWATAMINNIYSGIIVYASLAPQESLSAAQTTVLATMILVAHSLPVELEIVRKSGPKWWFQALMRVGSAFVLGMILHHVYAWGGWLSQESVLLIGVDPGAQDLVSWGIGQIRNLAWIFVIILGLLVLMRLLSAMGITRLLIGLLGPLLRVLGIGKEAAPLTIVGMVMGIGYGGGLILHEVKKKRVGQRDIFFALSLMGLSHSLIEDTLLMMSLGGGLSGILVGRVLFSLIFVFGLVRLVGCLSEKTFLRWLFTAREGDGGGSTKACQSMPSGIPPLRSNQ</sequence>
<gene>
    <name evidence="3" type="ORF">DPF_1390</name>
</gene>
<dbReference type="Proteomes" id="UP000095200">
    <property type="component" value="Unassembled WGS sequence"/>
</dbReference>
<feature type="transmembrane region" description="Helical" evidence="2">
    <location>
        <begin position="174"/>
        <end position="197"/>
    </location>
</feature>
<organism evidence="3 4">
    <name type="scientific">Desulfoplanes formicivorans</name>
    <dbReference type="NCBI Taxonomy" id="1592317"/>
    <lineage>
        <taxon>Bacteria</taxon>
        <taxon>Pseudomonadati</taxon>
        <taxon>Thermodesulfobacteriota</taxon>
        <taxon>Desulfovibrionia</taxon>
        <taxon>Desulfovibrionales</taxon>
        <taxon>Desulfoplanaceae</taxon>
        <taxon>Desulfoplanes</taxon>
    </lineage>
</organism>
<dbReference type="AlphaFoldDB" id="A0A194AIV1"/>
<feature type="region of interest" description="Disordered" evidence="1">
    <location>
        <begin position="317"/>
        <end position="340"/>
    </location>
</feature>
<keyword evidence="2" id="KW-1133">Transmembrane helix</keyword>
<accession>A0A194AIV1</accession>
<evidence type="ECO:0000256" key="1">
    <source>
        <dbReference type="SAM" id="MobiDB-lite"/>
    </source>
</evidence>
<feature type="transmembrane region" description="Helical" evidence="2">
    <location>
        <begin position="61"/>
        <end position="80"/>
    </location>
</feature>
<feature type="transmembrane region" description="Helical" evidence="2">
    <location>
        <begin position="217"/>
        <end position="238"/>
    </location>
</feature>
<keyword evidence="2" id="KW-0472">Membrane</keyword>
<dbReference type="STRING" id="1592317.DPF_1390"/>
<protein>
    <submittedName>
        <fullName evidence="3">Nucleoside recognition protein</fullName>
    </submittedName>
</protein>
<dbReference type="EMBL" id="BDFE01000015">
    <property type="protein sequence ID" value="GAU08674.1"/>
    <property type="molecule type" value="Genomic_DNA"/>
</dbReference>
<evidence type="ECO:0000313" key="4">
    <source>
        <dbReference type="Proteomes" id="UP000095200"/>
    </source>
</evidence>
<evidence type="ECO:0000313" key="3">
    <source>
        <dbReference type="EMBL" id="GAU08674.1"/>
    </source>
</evidence>
<evidence type="ECO:0000256" key="2">
    <source>
        <dbReference type="SAM" id="Phobius"/>
    </source>
</evidence>
<name>A0A194AIV1_9BACT</name>
<keyword evidence="4" id="KW-1185">Reference proteome</keyword>